<evidence type="ECO:0000313" key="5">
    <source>
        <dbReference type="WBParaSite" id="MBELARI_LOCUS2392"/>
    </source>
</evidence>
<feature type="signal peptide" evidence="2">
    <location>
        <begin position="1"/>
        <end position="16"/>
    </location>
</feature>
<sequence>MMFLLPLFLLYLEINGQCFDKKQLKTMNETDDEPIILKNPGYPEKHRESIDCDWIIKPPPNHQLTLSIDNLQLHISRSSSYMHVNEILSVNGSEVEIPIAR</sequence>
<keyword evidence="4" id="KW-1185">Reference proteome</keyword>
<dbReference type="SUPFAM" id="SSF49854">
    <property type="entry name" value="Spermadhesin, CUB domain"/>
    <property type="match status" value="1"/>
</dbReference>
<dbReference type="InterPro" id="IPR035914">
    <property type="entry name" value="Sperma_CUB_dom_sf"/>
</dbReference>
<dbReference type="WBParaSite" id="MBELARI_LOCUS2392">
    <property type="protein sequence ID" value="MBELARI_LOCUS2392"/>
    <property type="gene ID" value="MBELARI_LOCUS2392"/>
</dbReference>
<evidence type="ECO:0000259" key="3">
    <source>
        <dbReference type="Pfam" id="PF00431"/>
    </source>
</evidence>
<keyword evidence="2" id="KW-0732">Signal</keyword>
<evidence type="ECO:0000313" key="4">
    <source>
        <dbReference type="Proteomes" id="UP000887575"/>
    </source>
</evidence>
<reference evidence="5" key="1">
    <citation type="submission" date="2024-02" db="UniProtKB">
        <authorList>
            <consortium name="WormBaseParasite"/>
        </authorList>
    </citation>
    <scope>IDENTIFICATION</scope>
</reference>
<organism evidence="4 5">
    <name type="scientific">Mesorhabditis belari</name>
    <dbReference type="NCBI Taxonomy" id="2138241"/>
    <lineage>
        <taxon>Eukaryota</taxon>
        <taxon>Metazoa</taxon>
        <taxon>Ecdysozoa</taxon>
        <taxon>Nematoda</taxon>
        <taxon>Chromadorea</taxon>
        <taxon>Rhabditida</taxon>
        <taxon>Rhabditina</taxon>
        <taxon>Rhabditomorpha</taxon>
        <taxon>Rhabditoidea</taxon>
        <taxon>Rhabditidae</taxon>
        <taxon>Mesorhabditinae</taxon>
        <taxon>Mesorhabditis</taxon>
    </lineage>
</organism>
<dbReference type="InterPro" id="IPR000859">
    <property type="entry name" value="CUB_dom"/>
</dbReference>
<feature type="domain" description="CUB" evidence="3">
    <location>
        <begin position="33"/>
        <end position="84"/>
    </location>
</feature>
<accession>A0AAF3F6A1</accession>
<proteinExistence type="predicted"/>
<name>A0AAF3F6A1_9BILA</name>
<evidence type="ECO:0000256" key="2">
    <source>
        <dbReference type="SAM" id="SignalP"/>
    </source>
</evidence>
<feature type="chain" id="PRO_5042062838" description="CUB domain-containing protein" evidence="2">
    <location>
        <begin position="17"/>
        <end position="101"/>
    </location>
</feature>
<keyword evidence="1" id="KW-1015">Disulfide bond</keyword>
<dbReference type="AlphaFoldDB" id="A0AAF3F6A1"/>
<dbReference type="Gene3D" id="2.60.120.290">
    <property type="entry name" value="Spermadhesin, CUB domain"/>
    <property type="match status" value="1"/>
</dbReference>
<protein>
    <recommendedName>
        <fullName evidence="3">CUB domain-containing protein</fullName>
    </recommendedName>
</protein>
<dbReference type="Proteomes" id="UP000887575">
    <property type="component" value="Unassembled WGS sequence"/>
</dbReference>
<dbReference type="Pfam" id="PF00431">
    <property type="entry name" value="CUB"/>
    <property type="match status" value="1"/>
</dbReference>
<evidence type="ECO:0000256" key="1">
    <source>
        <dbReference type="ARBA" id="ARBA00023157"/>
    </source>
</evidence>